<feature type="transmembrane region" description="Helical" evidence="1">
    <location>
        <begin position="318"/>
        <end position="339"/>
    </location>
</feature>
<feature type="domain" description="EAL" evidence="2">
    <location>
        <begin position="592"/>
        <end position="845"/>
    </location>
</feature>
<dbReference type="EMBL" id="LYBM01000006">
    <property type="protein sequence ID" value="ODA35079.1"/>
    <property type="molecule type" value="Genomic_DNA"/>
</dbReference>
<feature type="transmembrane region" description="Helical" evidence="1">
    <location>
        <begin position="261"/>
        <end position="279"/>
    </location>
</feature>
<dbReference type="Pfam" id="PF00563">
    <property type="entry name" value="EAL"/>
    <property type="match status" value="1"/>
</dbReference>
<dbReference type="AlphaFoldDB" id="A0A1C3EPE8"/>
<dbReference type="SUPFAM" id="SSF55073">
    <property type="entry name" value="Nucleotide cyclase"/>
    <property type="match status" value="1"/>
</dbReference>
<dbReference type="InterPro" id="IPR050706">
    <property type="entry name" value="Cyclic-di-GMP_PDE-like"/>
</dbReference>
<protein>
    <recommendedName>
        <fullName evidence="6">EAL domain-containing protein</fullName>
    </recommendedName>
</protein>
<evidence type="ECO:0000313" key="4">
    <source>
        <dbReference type="EMBL" id="ODA35079.1"/>
    </source>
</evidence>
<sequence>MLNKIFSSTRRVPKIVPIMLSVTIFILGINYLPSVDVFQYNSKAVEVTYSFQNNNNYILDKELIGNNSFSTYESLSPFRLQDSFNQLWLRIEIKNTLYEPINLVISSPQMNQHFLRMYSVTRQYVSGDVPTLNILEGVKEPNRYNDKTNNKVRKLTVDLKGGEYTSLYILVEAEKGFINPPLVREAFFDTISDTIIDNALVVTFTVFFLIAMQSIINLLWRKKLIHMYQLALTICFILMVESTYMADEPVIHSLVNIGYEHYQLFIFLLTLPIFILMSARHTYIRPVLKKVRFLLPSLFILSITVILLSYLVSESITVNVMLVSVLLASLSPLILSIYAKEAPIHFRLMIGLSALPMCLGIVMTSLLDHGLINYSIIADFAMIIGNTMTLLVLALLLALTAQQEQKQLVRELAHNNISELPNHALLELTISDLIKKDKQFSFFSFLIPNYTMVIPYLSQKEKQYYLKEVSNRLNTYLAEVGAFCIEMGPKKSQQRLGYISDGRIGFIITDKDPKSCQQAVAKVQSQMNGFLEVENILLSYQGSIGMSSFPKDGRDHETLINKSMLALSQNKTENKYRLFVFDPNFYHHNTMKSFLVRDIRQAIDNNELALYHQPQIDPSDNTVVGSEVLLRWNHFRHGFVSPEVIVRLAEELGIINDLTLWVVKHAFKHQKELMAVQNNHRISINITGSNVEQYQFVANVTALAERQGVDLSSVNLELTEETLVKNADSLNELIKQLASLGVQVSVDDYGTGYSSLNYLSNFSFSELKIDRSLIDGIIKNTRQKIIVEATIKLAKSLGLITVAEGVEDGETETLVKMMGIDIVQGYYYSKPLPFEQYLQFVDNFSKKSNESLSASSQNIS</sequence>
<dbReference type="SMART" id="SM00267">
    <property type="entry name" value="GGDEF"/>
    <property type="match status" value="1"/>
</dbReference>
<comment type="caution">
    <text evidence="4">The sequence shown here is derived from an EMBL/GenBank/DDBJ whole genome shotgun (WGS) entry which is preliminary data.</text>
</comment>
<dbReference type="Gene3D" id="3.20.20.450">
    <property type="entry name" value="EAL domain"/>
    <property type="match status" value="1"/>
</dbReference>
<evidence type="ECO:0000256" key="1">
    <source>
        <dbReference type="SAM" id="Phobius"/>
    </source>
</evidence>
<keyword evidence="1" id="KW-0812">Transmembrane</keyword>
<keyword evidence="1" id="KW-1133">Transmembrane helix</keyword>
<dbReference type="InterPro" id="IPR001633">
    <property type="entry name" value="EAL_dom"/>
</dbReference>
<dbReference type="Gene3D" id="3.30.70.270">
    <property type="match status" value="1"/>
</dbReference>
<dbReference type="OrthoDB" id="6279314at2"/>
<evidence type="ECO:0000259" key="3">
    <source>
        <dbReference type="PROSITE" id="PS50887"/>
    </source>
</evidence>
<dbReference type="SMART" id="SM00052">
    <property type="entry name" value="EAL"/>
    <property type="match status" value="1"/>
</dbReference>
<feature type="transmembrane region" description="Helical" evidence="1">
    <location>
        <begin position="440"/>
        <end position="458"/>
    </location>
</feature>
<dbReference type="InterPro" id="IPR035919">
    <property type="entry name" value="EAL_sf"/>
</dbReference>
<dbReference type="PANTHER" id="PTHR33121:SF70">
    <property type="entry name" value="SIGNALING PROTEIN YKOW"/>
    <property type="match status" value="1"/>
</dbReference>
<dbReference type="Proteomes" id="UP000094936">
    <property type="component" value="Unassembled WGS sequence"/>
</dbReference>
<keyword evidence="5" id="KW-1185">Reference proteome</keyword>
<dbReference type="InterPro" id="IPR043128">
    <property type="entry name" value="Rev_trsase/Diguanyl_cyclase"/>
</dbReference>
<feature type="transmembrane region" description="Helical" evidence="1">
    <location>
        <begin position="372"/>
        <end position="399"/>
    </location>
</feature>
<dbReference type="PROSITE" id="PS50887">
    <property type="entry name" value="GGDEF"/>
    <property type="match status" value="1"/>
</dbReference>
<feature type="domain" description="GGDEF" evidence="3">
    <location>
        <begin position="438"/>
        <end position="583"/>
    </location>
</feature>
<feature type="transmembrane region" description="Helical" evidence="1">
    <location>
        <begin position="346"/>
        <end position="366"/>
    </location>
</feature>
<name>A0A1C3EPE8_9GAMM</name>
<feature type="transmembrane region" description="Helical" evidence="1">
    <location>
        <begin position="291"/>
        <end position="312"/>
    </location>
</feature>
<dbReference type="InterPro" id="IPR029787">
    <property type="entry name" value="Nucleotide_cyclase"/>
</dbReference>
<dbReference type="PANTHER" id="PTHR33121">
    <property type="entry name" value="CYCLIC DI-GMP PHOSPHODIESTERASE PDEF"/>
    <property type="match status" value="1"/>
</dbReference>
<dbReference type="STRING" id="1080227.A8L45_05215"/>
<dbReference type="RefSeq" id="WP_068899954.1">
    <property type="nucleotide sequence ID" value="NZ_JBHUIF010000013.1"/>
</dbReference>
<accession>A0A1C3EPE8</accession>
<gene>
    <name evidence="4" type="ORF">A8L45_05215</name>
</gene>
<evidence type="ECO:0000259" key="2">
    <source>
        <dbReference type="PROSITE" id="PS50883"/>
    </source>
</evidence>
<feature type="transmembrane region" description="Helical" evidence="1">
    <location>
        <begin position="199"/>
        <end position="220"/>
    </location>
</feature>
<dbReference type="GO" id="GO:0071111">
    <property type="term" value="F:cyclic-guanylate-specific phosphodiesterase activity"/>
    <property type="evidence" value="ECO:0007669"/>
    <property type="project" value="InterPro"/>
</dbReference>
<evidence type="ECO:0008006" key="6">
    <source>
        <dbReference type="Google" id="ProtNLM"/>
    </source>
</evidence>
<evidence type="ECO:0000313" key="5">
    <source>
        <dbReference type="Proteomes" id="UP000094936"/>
    </source>
</evidence>
<proteinExistence type="predicted"/>
<keyword evidence="1" id="KW-0472">Membrane</keyword>
<dbReference type="PROSITE" id="PS50883">
    <property type="entry name" value="EAL"/>
    <property type="match status" value="1"/>
</dbReference>
<dbReference type="SUPFAM" id="SSF141868">
    <property type="entry name" value="EAL domain-like"/>
    <property type="match status" value="1"/>
</dbReference>
<feature type="transmembrane region" description="Helical" evidence="1">
    <location>
        <begin position="12"/>
        <end position="32"/>
    </location>
</feature>
<reference evidence="4 5" key="1">
    <citation type="submission" date="2016-05" db="EMBL/GenBank/DDBJ databases">
        <title>Genomic Taxonomy of the Vibrionaceae.</title>
        <authorList>
            <person name="Gomez-Gil B."/>
            <person name="Enciso-Ibarra J."/>
        </authorList>
    </citation>
    <scope>NUCLEOTIDE SEQUENCE [LARGE SCALE GENOMIC DNA]</scope>
    <source>
        <strain evidence="4 5">CAIM 1920</strain>
    </source>
</reference>
<dbReference type="InterPro" id="IPR000160">
    <property type="entry name" value="GGDEF_dom"/>
</dbReference>
<feature type="transmembrane region" description="Helical" evidence="1">
    <location>
        <begin position="227"/>
        <end position="246"/>
    </location>
</feature>
<dbReference type="CDD" id="cd01948">
    <property type="entry name" value="EAL"/>
    <property type="match status" value="1"/>
</dbReference>
<organism evidence="4 5">
    <name type="scientific">Veronia pacifica</name>
    <dbReference type="NCBI Taxonomy" id="1080227"/>
    <lineage>
        <taxon>Bacteria</taxon>
        <taxon>Pseudomonadati</taxon>
        <taxon>Pseudomonadota</taxon>
        <taxon>Gammaproteobacteria</taxon>
        <taxon>Vibrionales</taxon>
        <taxon>Vibrionaceae</taxon>
        <taxon>Veronia</taxon>
    </lineage>
</organism>